<dbReference type="GO" id="GO:0008017">
    <property type="term" value="F:microtubule binding"/>
    <property type="evidence" value="ECO:0007669"/>
    <property type="project" value="InterPro"/>
</dbReference>
<dbReference type="GO" id="GO:0031110">
    <property type="term" value="P:regulation of microtubule polymerization or depolymerization"/>
    <property type="evidence" value="ECO:0007669"/>
    <property type="project" value="TreeGrafter"/>
</dbReference>
<evidence type="ECO:0000313" key="6">
    <source>
        <dbReference type="WBParaSite" id="MBELARI_LOCUS8759"/>
    </source>
</evidence>
<dbReference type="Pfam" id="PF07160">
    <property type="entry name" value="SKA1"/>
    <property type="match status" value="1"/>
</dbReference>
<dbReference type="AlphaFoldDB" id="A0AAF3FNJ9"/>
<comment type="similarity">
    <text evidence="1">Belongs to the SKA1 family.</text>
</comment>
<name>A0AAF3FNJ9_9BILA</name>
<organism evidence="5 6">
    <name type="scientific">Mesorhabditis belari</name>
    <dbReference type="NCBI Taxonomy" id="2138241"/>
    <lineage>
        <taxon>Eukaryota</taxon>
        <taxon>Metazoa</taxon>
        <taxon>Ecdysozoa</taxon>
        <taxon>Nematoda</taxon>
        <taxon>Chromadorea</taxon>
        <taxon>Rhabditida</taxon>
        <taxon>Rhabditina</taxon>
        <taxon>Rhabditomorpha</taxon>
        <taxon>Rhabditoidea</taxon>
        <taxon>Rhabditidae</taxon>
        <taxon>Mesorhabditinae</taxon>
        <taxon>Mesorhabditis</taxon>
    </lineage>
</organism>
<dbReference type="InterPro" id="IPR042031">
    <property type="entry name" value="SKA1_MBD_sf"/>
</dbReference>
<dbReference type="WBParaSite" id="MBELARI_LOCUS8759">
    <property type="protein sequence ID" value="MBELARI_LOCUS8759"/>
    <property type="gene ID" value="MBELARI_LOCUS8759"/>
</dbReference>
<reference evidence="6" key="1">
    <citation type="submission" date="2024-02" db="UniProtKB">
        <authorList>
            <consortium name="WormBaseParasite"/>
        </authorList>
    </citation>
    <scope>IDENTIFICATION</scope>
</reference>
<evidence type="ECO:0000256" key="3">
    <source>
        <dbReference type="ARBA" id="ARBA00047202"/>
    </source>
</evidence>
<dbReference type="PANTHER" id="PTHR28573:SF1">
    <property type="entry name" value="SPINDLE AND KINETOCHORE-ASSOCIATED PROTEIN 1"/>
    <property type="match status" value="1"/>
</dbReference>
<dbReference type="GO" id="GO:0007059">
    <property type="term" value="P:chromosome segregation"/>
    <property type="evidence" value="ECO:0007669"/>
    <property type="project" value="InterPro"/>
</dbReference>
<keyword evidence="4" id="KW-0175">Coiled coil</keyword>
<dbReference type="GO" id="GO:0051301">
    <property type="term" value="P:cell division"/>
    <property type="evidence" value="ECO:0007669"/>
    <property type="project" value="InterPro"/>
</dbReference>
<dbReference type="GO" id="GO:0072686">
    <property type="term" value="C:mitotic spindle"/>
    <property type="evidence" value="ECO:0007669"/>
    <property type="project" value="TreeGrafter"/>
</dbReference>
<evidence type="ECO:0000256" key="1">
    <source>
        <dbReference type="ARBA" id="ARBA00006836"/>
    </source>
</evidence>
<feature type="coiled-coil region" evidence="4">
    <location>
        <begin position="51"/>
        <end position="92"/>
    </location>
</feature>
<dbReference type="Proteomes" id="UP000887575">
    <property type="component" value="Unassembled WGS sequence"/>
</dbReference>
<keyword evidence="5" id="KW-1185">Reference proteome</keyword>
<evidence type="ECO:0000313" key="5">
    <source>
        <dbReference type="Proteomes" id="UP000887575"/>
    </source>
</evidence>
<dbReference type="GO" id="GO:0000940">
    <property type="term" value="C:outer kinetochore"/>
    <property type="evidence" value="ECO:0007669"/>
    <property type="project" value="TreeGrafter"/>
</dbReference>
<proteinExistence type="inferred from homology"/>
<evidence type="ECO:0000256" key="2">
    <source>
        <dbReference type="ARBA" id="ARBA00047182"/>
    </source>
</evidence>
<dbReference type="Gene3D" id="1.10.10.1890">
    <property type="entry name" value="Ska1 microtubule binding domain-like"/>
    <property type="match status" value="1"/>
</dbReference>
<protein>
    <recommendedName>
        <fullName evidence="2">SKA complex subunit 1</fullName>
    </recommendedName>
    <alternativeName>
        <fullName evidence="3">Spindle and kinetochore-associated protein 1</fullName>
    </alternativeName>
</protein>
<dbReference type="InterPro" id="IPR009829">
    <property type="entry name" value="SKA1"/>
</dbReference>
<sequence length="255" mass="28828">MVEGKEINGTFTISSGYLPLIKHYETLLAEVDRNHLELGACSSTSTEIDGLAELLKKLTTLEATILAQRQERELLLDQQEKVKESVKQLLEKRGVRFAAQQPELNKLAAVSLVQENKTNALQQATLNSEVADRLDGFLLSEQDIAAIPTYIRQRLTVTECNEVLTTIDKLLIEKAKLFKRSYIKLAIHEKAKADEWRKVECAKLKGQAYVTEKQLRASLTGKGKLALKTAIPSLRHLGRIKQLRENGNEYYVKLW</sequence>
<accession>A0AAF3FNJ9</accession>
<dbReference type="GO" id="GO:0005876">
    <property type="term" value="C:spindle microtubule"/>
    <property type="evidence" value="ECO:0007669"/>
    <property type="project" value="TreeGrafter"/>
</dbReference>
<dbReference type="GO" id="GO:0000278">
    <property type="term" value="P:mitotic cell cycle"/>
    <property type="evidence" value="ECO:0007669"/>
    <property type="project" value="TreeGrafter"/>
</dbReference>
<evidence type="ECO:0000256" key="4">
    <source>
        <dbReference type="SAM" id="Coils"/>
    </source>
</evidence>
<dbReference type="PANTHER" id="PTHR28573">
    <property type="entry name" value="SPINDLE AND KINETOCHORE-ASSOCIATED PROTEIN 1"/>
    <property type="match status" value="1"/>
</dbReference>